<sequence length="165" mass="18952">MTMLYKPWYYRRRCPLFFNFCVPTYRAVHPFKSCLLVTSLLLWLFGALTLISVIIACSAVQCTAFAAALVPLACLAMWVGYFMLHCAWASHLLDQPSDDEEQRVSAPTLKGEKPIPTELQVEEQKMHDMSAAPLAEQTDDVRGTGYWKFVEDEPWQIKCNRNELR</sequence>
<reference evidence="2" key="1">
    <citation type="submission" date="2013-11" db="EMBL/GenBank/DDBJ databases">
        <authorList>
            <person name="Aslett M."/>
        </authorList>
    </citation>
    <scope>NUCLEOTIDE SEQUENCE [LARGE SCALE GENOMIC DNA]</scope>
    <source>
        <strain evidence="2">Edinburgh</strain>
    </source>
</reference>
<protein>
    <submittedName>
        <fullName evidence="3 4">Palmitoyltransferase</fullName>
    </submittedName>
</protein>
<evidence type="ECO:0000313" key="4">
    <source>
        <dbReference type="WBParaSite" id="TMUE_3000013655.1"/>
    </source>
</evidence>
<reference evidence="3 4" key="3">
    <citation type="submission" date="2019-12" db="UniProtKB">
        <authorList>
            <consortium name="WormBaseParasite"/>
        </authorList>
    </citation>
    <scope>IDENTIFICATION</scope>
</reference>
<dbReference type="Proteomes" id="UP000046395">
    <property type="component" value="Unassembled WGS sequence"/>
</dbReference>
<dbReference type="WBParaSite" id="TMUE_3000013655.1">
    <property type="protein sequence ID" value="TMUE_3000013655.1"/>
    <property type="gene ID" value="WBGene00291169"/>
</dbReference>
<accession>A0A5S6Q2X9</accession>
<proteinExistence type="predicted"/>
<feature type="transmembrane region" description="Helical" evidence="1">
    <location>
        <begin position="64"/>
        <end position="84"/>
    </location>
</feature>
<keyword evidence="2" id="KW-1185">Reference proteome</keyword>
<evidence type="ECO:0000313" key="3">
    <source>
        <dbReference type="WBParaSite" id="TMUE_0000001553.1"/>
    </source>
</evidence>
<keyword evidence="1" id="KW-0812">Transmembrane</keyword>
<feature type="transmembrane region" description="Helical" evidence="1">
    <location>
        <begin position="36"/>
        <end position="57"/>
    </location>
</feature>
<organism evidence="2 3">
    <name type="scientific">Trichuris muris</name>
    <name type="common">Mouse whipworm</name>
    <dbReference type="NCBI Taxonomy" id="70415"/>
    <lineage>
        <taxon>Eukaryota</taxon>
        <taxon>Metazoa</taxon>
        <taxon>Ecdysozoa</taxon>
        <taxon>Nematoda</taxon>
        <taxon>Enoplea</taxon>
        <taxon>Dorylaimia</taxon>
        <taxon>Trichinellida</taxon>
        <taxon>Trichuridae</taxon>
        <taxon>Trichuris</taxon>
    </lineage>
</organism>
<dbReference type="AlphaFoldDB" id="A0A5S6Q2X9"/>
<evidence type="ECO:0000313" key="2">
    <source>
        <dbReference type="Proteomes" id="UP000046395"/>
    </source>
</evidence>
<keyword evidence="1" id="KW-1133">Transmembrane helix</keyword>
<reference evidence="2" key="2">
    <citation type="submission" date="2014-03" db="EMBL/GenBank/DDBJ databases">
        <title>The whipworm genome and dual-species transcriptomics of an intimate host-pathogen interaction.</title>
        <authorList>
            <person name="Foth B.J."/>
            <person name="Tsai I.J."/>
            <person name="Reid A.J."/>
            <person name="Bancroft A.J."/>
            <person name="Nichol S."/>
            <person name="Tracey A."/>
            <person name="Holroyd N."/>
            <person name="Cotton J.A."/>
            <person name="Stanley E.J."/>
            <person name="Zarowiecki M."/>
            <person name="Liu J.Z."/>
            <person name="Huckvale T."/>
            <person name="Cooper P.J."/>
            <person name="Grencis R.K."/>
            <person name="Berriman M."/>
        </authorList>
    </citation>
    <scope>NUCLEOTIDE SEQUENCE [LARGE SCALE GENOMIC DNA]</scope>
    <source>
        <strain evidence="2">Edinburgh</strain>
    </source>
</reference>
<evidence type="ECO:0000256" key="1">
    <source>
        <dbReference type="SAM" id="Phobius"/>
    </source>
</evidence>
<keyword evidence="1" id="KW-0472">Membrane</keyword>
<name>A0A5S6Q2X9_TRIMR</name>
<dbReference type="WBParaSite" id="TMUE_0000001553.1">
    <property type="protein sequence ID" value="TMUE_0000001553.1"/>
    <property type="gene ID" value="WBGene00297443"/>
</dbReference>